<dbReference type="InterPro" id="IPR001626">
    <property type="entry name" value="ABC_TroCD"/>
</dbReference>
<protein>
    <submittedName>
        <fullName evidence="8">Metal ABC transporter permease</fullName>
    </submittedName>
</protein>
<comment type="similarity">
    <text evidence="2 6">Belongs to the ABC-3 integral membrane protein family.</text>
</comment>
<keyword evidence="6" id="KW-0813">Transport</keyword>
<feature type="transmembrane region" description="Helical" evidence="7">
    <location>
        <begin position="238"/>
        <end position="259"/>
    </location>
</feature>
<reference evidence="8 9" key="1">
    <citation type="submission" date="2022-11" db="EMBL/GenBank/DDBJ databases">
        <title>Desulfobotulus tamanensis H1 sp. nov. - anaerobic, alkaliphilic, sulphate reducing bacterium isolated from terrestrial mud volcano.</title>
        <authorList>
            <person name="Frolova A."/>
            <person name="Merkel A.Y."/>
            <person name="Slobodkin A.I."/>
        </authorList>
    </citation>
    <scope>NUCLEOTIDE SEQUENCE [LARGE SCALE GENOMIC DNA]</scope>
    <source>
        <strain evidence="8 9">H1</strain>
    </source>
</reference>
<comment type="caution">
    <text evidence="8">The sequence shown here is derived from an EMBL/GenBank/DDBJ whole genome shotgun (WGS) entry which is preliminary data.</text>
</comment>
<dbReference type="SUPFAM" id="SSF81345">
    <property type="entry name" value="ABC transporter involved in vitamin B12 uptake, BtuC"/>
    <property type="match status" value="1"/>
</dbReference>
<keyword evidence="3 6" id="KW-0812">Transmembrane</keyword>
<dbReference type="PANTHER" id="PTHR30477:SF18">
    <property type="entry name" value="METAL TRANSPORT SYSTEM MEMBRANE PROTEIN CT_417-RELATED"/>
    <property type="match status" value="1"/>
</dbReference>
<evidence type="ECO:0000313" key="8">
    <source>
        <dbReference type="EMBL" id="MCW7752544.1"/>
    </source>
</evidence>
<feature type="transmembrane region" description="Helical" evidence="7">
    <location>
        <begin position="195"/>
        <end position="226"/>
    </location>
</feature>
<feature type="transmembrane region" description="Helical" evidence="7">
    <location>
        <begin position="56"/>
        <end position="74"/>
    </location>
</feature>
<keyword evidence="4 7" id="KW-1133">Transmembrane helix</keyword>
<name>A0ABT3N511_9BACT</name>
<evidence type="ECO:0000256" key="2">
    <source>
        <dbReference type="ARBA" id="ARBA00008034"/>
    </source>
</evidence>
<feature type="transmembrane region" description="Helical" evidence="7">
    <location>
        <begin position="26"/>
        <end position="49"/>
    </location>
</feature>
<dbReference type="EMBL" id="JAPFPW010000001">
    <property type="protein sequence ID" value="MCW7752544.1"/>
    <property type="molecule type" value="Genomic_DNA"/>
</dbReference>
<evidence type="ECO:0000313" key="9">
    <source>
        <dbReference type="Proteomes" id="UP001209681"/>
    </source>
</evidence>
<evidence type="ECO:0000256" key="3">
    <source>
        <dbReference type="ARBA" id="ARBA00022692"/>
    </source>
</evidence>
<organism evidence="8 9">
    <name type="scientific">Desulfobotulus pelophilus</name>
    <dbReference type="NCBI Taxonomy" id="2823377"/>
    <lineage>
        <taxon>Bacteria</taxon>
        <taxon>Pseudomonadati</taxon>
        <taxon>Thermodesulfobacteriota</taxon>
        <taxon>Desulfobacteria</taxon>
        <taxon>Desulfobacterales</taxon>
        <taxon>Desulfobacteraceae</taxon>
        <taxon>Desulfobotulus</taxon>
    </lineage>
</organism>
<dbReference type="CDD" id="cd06550">
    <property type="entry name" value="TM_ABC_iron-siderophores_like"/>
    <property type="match status" value="1"/>
</dbReference>
<comment type="subcellular location">
    <subcellularLocation>
        <location evidence="6">Cell membrane</location>
        <topology evidence="6">Multi-pass membrane protein</topology>
    </subcellularLocation>
    <subcellularLocation>
        <location evidence="1">Membrane</location>
        <topology evidence="1">Multi-pass membrane protein</topology>
    </subcellularLocation>
</comment>
<dbReference type="PANTHER" id="PTHR30477">
    <property type="entry name" value="ABC-TRANSPORTER METAL-BINDING PROTEIN"/>
    <property type="match status" value="1"/>
</dbReference>
<sequence length="298" mass="31703">MTIAAQKKGIPMSSMLSTLFDPDIVFLRYAVVAGLLSSISFGIVGSYVVARRISTIAGAIAHCVLGGIGFALFMQEKTGSSLWDPVGGALMAALLAAFIIGAVSLKAKQREDTVINALWAVGMAIGLLFMAKTSGYLDPMSFLFGNILMIGPNDLHMMGVMAAFIVLMAILFYNKLVAVCFDEEFLELRGVPAHFYYFLLLVLTALSIVLLIRVVGIVLVIAMLTLPAAIAGQLSRSLAGMMGLAVLFSMGFTTGGIALSFEMDLPTGPTIVVLAAASYLCLMVYGLLAVRLQKRRTP</sequence>
<feature type="transmembrane region" description="Helical" evidence="7">
    <location>
        <begin position="271"/>
        <end position="292"/>
    </location>
</feature>
<feature type="transmembrane region" description="Helical" evidence="7">
    <location>
        <begin position="86"/>
        <end position="105"/>
    </location>
</feature>
<accession>A0ABT3N511</accession>
<keyword evidence="9" id="KW-1185">Reference proteome</keyword>
<keyword evidence="5 7" id="KW-0472">Membrane</keyword>
<evidence type="ECO:0000256" key="5">
    <source>
        <dbReference type="ARBA" id="ARBA00023136"/>
    </source>
</evidence>
<dbReference type="Proteomes" id="UP001209681">
    <property type="component" value="Unassembled WGS sequence"/>
</dbReference>
<dbReference type="RefSeq" id="WP_265423411.1">
    <property type="nucleotide sequence ID" value="NZ_JAPFPW010000001.1"/>
</dbReference>
<gene>
    <name evidence="8" type="ORF">OOT00_00935</name>
</gene>
<dbReference type="Gene3D" id="1.10.3470.10">
    <property type="entry name" value="ABC transporter involved in vitamin B12 uptake, BtuC"/>
    <property type="match status" value="1"/>
</dbReference>
<evidence type="ECO:0000256" key="4">
    <source>
        <dbReference type="ARBA" id="ARBA00022989"/>
    </source>
</evidence>
<proteinExistence type="inferred from homology"/>
<dbReference type="Pfam" id="PF00950">
    <property type="entry name" value="ABC-3"/>
    <property type="match status" value="1"/>
</dbReference>
<feature type="transmembrane region" description="Helical" evidence="7">
    <location>
        <begin position="117"/>
        <end position="135"/>
    </location>
</feature>
<dbReference type="InterPro" id="IPR037294">
    <property type="entry name" value="ABC_BtuC-like"/>
</dbReference>
<evidence type="ECO:0000256" key="1">
    <source>
        <dbReference type="ARBA" id="ARBA00004141"/>
    </source>
</evidence>
<evidence type="ECO:0000256" key="7">
    <source>
        <dbReference type="SAM" id="Phobius"/>
    </source>
</evidence>
<feature type="transmembrane region" description="Helical" evidence="7">
    <location>
        <begin position="155"/>
        <end position="174"/>
    </location>
</feature>
<evidence type="ECO:0000256" key="6">
    <source>
        <dbReference type="RuleBase" id="RU003943"/>
    </source>
</evidence>